<evidence type="ECO:0000313" key="2">
    <source>
        <dbReference type="Proteomes" id="UP000694560"/>
    </source>
</evidence>
<reference evidence="1" key="1">
    <citation type="submission" date="2025-08" db="UniProtKB">
        <authorList>
            <consortium name="Ensembl"/>
        </authorList>
    </citation>
    <scope>IDENTIFICATION</scope>
</reference>
<organism evidence="1 2">
    <name type="scientific">Malurus cyaneus samueli</name>
    <dbReference type="NCBI Taxonomy" id="2593467"/>
    <lineage>
        <taxon>Eukaryota</taxon>
        <taxon>Metazoa</taxon>
        <taxon>Chordata</taxon>
        <taxon>Craniata</taxon>
        <taxon>Vertebrata</taxon>
        <taxon>Euteleostomi</taxon>
        <taxon>Archelosauria</taxon>
        <taxon>Archosauria</taxon>
        <taxon>Dinosauria</taxon>
        <taxon>Saurischia</taxon>
        <taxon>Theropoda</taxon>
        <taxon>Coelurosauria</taxon>
        <taxon>Aves</taxon>
        <taxon>Neognathae</taxon>
        <taxon>Neoaves</taxon>
        <taxon>Telluraves</taxon>
        <taxon>Australaves</taxon>
        <taxon>Passeriformes</taxon>
        <taxon>Meliphagoidea</taxon>
        <taxon>Maluridae</taxon>
        <taxon>Malurus</taxon>
    </lineage>
</organism>
<evidence type="ECO:0000313" key="1">
    <source>
        <dbReference type="Ensembl" id="ENSMCSP00000014563.1"/>
    </source>
</evidence>
<dbReference type="Gene3D" id="3.40.718.10">
    <property type="entry name" value="Isopropylmalate Dehydrogenase"/>
    <property type="match status" value="1"/>
</dbReference>
<accession>A0A8C5X6P4</accession>
<dbReference type="Proteomes" id="UP000694560">
    <property type="component" value="Unplaced"/>
</dbReference>
<dbReference type="SUPFAM" id="SSF53659">
    <property type="entry name" value="Isocitrate/Isopropylmalate dehydrogenase-like"/>
    <property type="match status" value="1"/>
</dbReference>
<name>A0A8C5X6P4_9PASS</name>
<reference evidence="1" key="2">
    <citation type="submission" date="2025-09" db="UniProtKB">
        <authorList>
            <consortium name="Ensembl"/>
        </authorList>
    </citation>
    <scope>IDENTIFICATION</scope>
</reference>
<keyword evidence="2" id="KW-1185">Reference proteome</keyword>
<proteinExistence type="predicted"/>
<dbReference type="Ensembl" id="ENSMCST00000014933.1">
    <property type="protein sequence ID" value="ENSMCSP00000014563.1"/>
    <property type="gene ID" value="ENSMCSG00000010279.1"/>
</dbReference>
<dbReference type="AlphaFoldDB" id="A0A8C5X6P4"/>
<dbReference type="OrthoDB" id="10261637at2759"/>
<protein>
    <submittedName>
        <fullName evidence="1">Uncharacterized protein</fullName>
    </submittedName>
</protein>
<sequence>MISRVPVSVAIPHPLQVTSPSSGGTFQVTMLPGDGVGPELMHAVKEVFKVRQHLGGHEHSCPCVSLCPHRHRGDPHPWGI</sequence>